<keyword evidence="1" id="KW-1133">Transmembrane helix</keyword>
<reference evidence="2" key="2">
    <citation type="journal article" date="2015" name="Fish Shellfish Immunol.">
        <title>Early steps in the European eel (Anguilla anguilla)-Vibrio vulnificus interaction in the gills: Role of the RtxA13 toxin.</title>
        <authorList>
            <person name="Callol A."/>
            <person name="Pajuelo D."/>
            <person name="Ebbesson L."/>
            <person name="Teles M."/>
            <person name="MacKenzie S."/>
            <person name="Amaro C."/>
        </authorList>
    </citation>
    <scope>NUCLEOTIDE SEQUENCE</scope>
</reference>
<proteinExistence type="predicted"/>
<dbReference type="EMBL" id="GBXM01107658">
    <property type="protein sequence ID" value="JAH00919.1"/>
    <property type="molecule type" value="Transcribed_RNA"/>
</dbReference>
<name>A0A0E9P8V1_ANGAN</name>
<organism evidence="2">
    <name type="scientific">Anguilla anguilla</name>
    <name type="common">European freshwater eel</name>
    <name type="synonym">Muraena anguilla</name>
    <dbReference type="NCBI Taxonomy" id="7936"/>
    <lineage>
        <taxon>Eukaryota</taxon>
        <taxon>Metazoa</taxon>
        <taxon>Chordata</taxon>
        <taxon>Craniata</taxon>
        <taxon>Vertebrata</taxon>
        <taxon>Euteleostomi</taxon>
        <taxon>Actinopterygii</taxon>
        <taxon>Neopterygii</taxon>
        <taxon>Teleostei</taxon>
        <taxon>Anguilliformes</taxon>
        <taxon>Anguillidae</taxon>
        <taxon>Anguilla</taxon>
    </lineage>
</organism>
<accession>A0A0E9P8V1</accession>
<reference evidence="2" key="1">
    <citation type="submission" date="2014-11" db="EMBL/GenBank/DDBJ databases">
        <authorList>
            <person name="Amaro Gonzalez C."/>
        </authorList>
    </citation>
    <scope>NUCLEOTIDE SEQUENCE</scope>
</reference>
<dbReference type="AlphaFoldDB" id="A0A0E9P8V1"/>
<keyword evidence="1" id="KW-0472">Membrane</keyword>
<keyword evidence="1" id="KW-0812">Transmembrane</keyword>
<sequence>MVDLQEQAWAALLYVVLMLVQQWIHWIPGDLG</sequence>
<feature type="transmembrane region" description="Helical" evidence="1">
    <location>
        <begin position="7"/>
        <end position="24"/>
    </location>
</feature>
<evidence type="ECO:0000313" key="2">
    <source>
        <dbReference type="EMBL" id="JAH00919.1"/>
    </source>
</evidence>
<evidence type="ECO:0000256" key="1">
    <source>
        <dbReference type="SAM" id="Phobius"/>
    </source>
</evidence>
<protein>
    <submittedName>
        <fullName evidence="2">Uncharacterized protein</fullName>
    </submittedName>
</protein>